<dbReference type="NCBIfam" id="TIGR01782">
    <property type="entry name" value="TonB-Xanth-Caul"/>
    <property type="match status" value="1"/>
</dbReference>
<protein>
    <submittedName>
        <fullName evidence="13">TonB-dependent receptor</fullName>
    </submittedName>
</protein>
<feature type="signal peptide" evidence="10">
    <location>
        <begin position="1"/>
        <end position="24"/>
    </location>
</feature>
<evidence type="ECO:0000256" key="2">
    <source>
        <dbReference type="ARBA" id="ARBA00022448"/>
    </source>
</evidence>
<keyword evidence="4 8" id="KW-0812">Transmembrane</keyword>
<organism evidence="13 14">
    <name type="scientific">Sphingomonas alpina</name>
    <dbReference type="NCBI Taxonomy" id="653931"/>
    <lineage>
        <taxon>Bacteria</taxon>
        <taxon>Pseudomonadati</taxon>
        <taxon>Pseudomonadota</taxon>
        <taxon>Alphaproteobacteria</taxon>
        <taxon>Sphingomonadales</taxon>
        <taxon>Sphingomonadaceae</taxon>
        <taxon>Sphingomonas</taxon>
    </lineage>
</organism>
<dbReference type="AlphaFoldDB" id="A0A7H0LJ79"/>
<dbReference type="Proteomes" id="UP000516148">
    <property type="component" value="Chromosome"/>
</dbReference>
<dbReference type="InterPro" id="IPR036942">
    <property type="entry name" value="Beta-barrel_TonB_sf"/>
</dbReference>
<dbReference type="InterPro" id="IPR000531">
    <property type="entry name" value="Beta-barrel_TonB"/>
</dbReference>
<dbReference type="EMBL" id="CP061038">
    <property type="protein sequence ID" value="QNQ09732.1"/>
    <property type="molecule type" value="Genomic_DNA"/>
</dbReference>
<keyword evidence="2 8" id="KW-0813">Transport</keyword>
<dbReference type="Gene3D" id="2.170.130.10">
    <property type="entry name" value="TonB-dependent receptor, plug domain"/>
    <property type="match status" value="1"/>
</dbReference>
<comment type="subcellular location">
    <subcellularLocation>
        <location evidence="1 8">Cell outer membrane</location>
        <topology evidence="1 8">Multi-pass membrane protein</topology>
    </subcellularLocation>
</comment>
<evidence type="ECO:0000256" key="9">
    <source>
        <dbReference type="RuleBase" id="RU003357"/>
    </source>
</evidence>
<dbReference type="PROSITE" id="PS52016">
    <property type="entry name" value="TONB_DEPENDENT_REC_3"/>
    <property type="match status" value="1"/>
</dbReference>
<evidence type="ECO:0000256" key="1">
    <source>
        <dbReference type="ARBA" id="ARBA00004571"/>
    </source>
</evidence>
<keyword evidence="13" id="KW-0675">Receptor</keyword>
<evidence type="ECO:0000256" key="7">
    <source>
        <dbReference type="ARBA" id="ARBA00023237"/>
    </source>
</evidence>
<dbReference type="InterPro" id="IPR012910">
    <property type="entry name" value="Plug_dom"/>
</dbReference>
<dbReference type="KEGG" id="spap:H3Z74_00245"/>
<dbReference type="Pfam" id="PF07715">
    <property type="entry name" value="Plug"/>
    <property type="match status" value="1"/>
</dbReference>
<dbReference type="InterPro" id="IPR039426">
    <property type="entry name" value="TonB-dep_rcpt-like"/>
</dbReference>
<evidence type="ECO:0000256" key="3">
    <source>
        <dbReference type="ARBA" id="ARBA00022452"/>
    </source>
</evidence>
<name>A0A7H0LJ79_9SPHN</name>
<evidence type="ECO:0000256" key="5">
    <source>
        <dbReference type="ARBA" id="ARBA00023077"/>
    </source>
</evidence>
<keyword evidence="5 9" id="KW-0798">TonB box</keyword>
<dbReference type="PANTHER" id="PTHR40980:SF3">
    <property type="entry name" value="TONB-DEPENDENT RECEPTOR-LIKE BETA-BARREL DOMAIN-CONTAINING PROTEIN"/>
    <property type="match status" value="1"/>
</dbReference>
<feature type="chain" id="PRO_5028945323" evidence="10">
    <location>
        <begin position="25"/>
        <end position="933"/>
    </location>
</feature>
<dbReference type="InterPro" id="IPR010104">
    <property type="entry name" value="TonB_rcpt_bac"/>
</dbReference>
<feature type="domain" description="TonB-dependent receptor plug" evidence="12">
    <location>
        <begin position="75"/>
        <end position="175"/>
    </location>
</feature>
<keyword evidence="3 8" id="KW-1134">Transmembrane beta strand</keyword>
<dbReference type="Pfam" id="PF00593">
    <property type="entry name" value="TonB_dep_Rec_b-barrel"/>
    <property type="match status" value="1"/>
</dbReference>
<evidence type="ECO:0000256" key="4">
    <source>
        <dbReference type="ARBA" id="ARBA00022692"/>
    </source>
</evidence>
<keyword evidence="6 8" id="KW-0472">Membrane</keyword>
<evidence type="ECO:0000313" key="13">
    <source>
        <dbReference type="EMBL" id="QNQ09732.1"/>
    </source>
</evidence>
<dbReference type="PANTHER" id="PTHR40980">
    <property type="entry name" value="PLUG DOMAIN-CONTAINING PROTEIN"/>
    <property type="match status" value="1"/>
</dbReference>
<evidence type="ECO:0000256" key="6">
    <source>
        <dbReference type="ARBA" id="ARBA00023136"/>
    </source>
</evidence>
<dbReference type="InterPro" id="IPR037066">
    <property type="entry name" value="Plug_dom_sf"/>
</dbReference>
<proteinExistence type="inferred from homology"/>
<keyword evidence="10" id="KW-0732">Signal</keyword>
<gene>
    <name evidence="13" type="ORF">H3Z74_00245</name>
</gene>
<dbReference type="SUPFAM" id="SSF56935">
    <property type="entry name" value="Porins"/>
    <property type="match status" value="1"/>
</dbReference>
<evidence type="ECO:0000256" key="10">
    <source>
        <dbReference type="SAM" id="SignalP"/>
    </source>
</evidence>
<keyword evidence="7 8" id="KW-0998">Cell outer membrane</keyword>
<dbReference type="Gene3D" id="2.40.170.20">
    <property type="entry name" value="TonB-dependent receptor, beta-barrel domain"/>
    <property type="match status" value="1"/>
</dbReference>
<accession>A0A7H0LJ79</accession>
<dbReference type="GO" id="GO:0009279">
    <property type="term" value="C:cell outer membrane"/>
    <property type="evidence" value="ECO:0007669"/>
    <property type="project" value="UniProtKB-SubCell"/>
</dbReference>
<evidence type="ECO:0000256" key="8">
    <source>
        <dbReference type="PROSITE-ProRule" id="PRU01360"/>
    </source>
</evidence>
<comment type="similarity">
    <text evidence="8 9">Belongs to the TonB-dependent receptor family.</text>
</comment>
<evidence type="ECO:0000313" key="14">
    <source>
        <dbReference type="Proteomes" id="UP000516148"/>
    </source>
</evidence>
<keyword evidence="14" id="KW-1185">Reference proteome</keyword>
<feature type="domain" description="TonB-dependent receptor-like beta-barrel" evidence="11">
    <location>
        <begin position="424"/>
        <end position="899"/>
    </location>
</feature>
<evidence type="ECO:0000259" key="12">
    <source>
        <dbReference type="Pfam" id="PF07715"/>
    </source>
</evidence>
<evidence type="ECO:0000259" key="11">
    <source>
        <dbReference type="Pfam" id="PF00593"/>
    </source>
</evidence>
<dbReference type="RefSeq" id="WP_187762041.1">
    <property type="nucleotide sequence ID" value="NZ_CP061038.1"/>
</dbReference>
<reference evidence="13 14" key="1">
    <citation type="submission" date="2020-09" db="EMBL/GenBank/DDBJ databases">
        <title>Sphingomonas sp., a new species isolated from pork steak.</title>
        <authorList>
            <person name="Heidler von Heilborn D."/>
        </authorList>
    </citation>
    <scope>NUCLEOTIDE SEQUENCE [LARGE SCALE GENOMIC DNA]</scope>
    <source>
        <strain evidence="14">S8-3T</strain>
    </source>
</reference>
<sequence>MKIKTFLKITSGMGALMIALGATAASAESPGADPVPNALAPAVQDTSIATDQAADDTDIIVYGIRQSLSKAADKKKNAKQIVDSIVSEDVGKLPDNNVPEALSRVTGVQIDRERGQGQNVTIRGQGGVQTTINGNSTSLGEARSINLADIPAELLKSVDVYKTRTADQVEGSISGTVNVELRRPLDLKKGLTVAGSVRGVYDDISEKVSPYASLLVGGRWDTGIGEIGVLFNGSYTRTNYFENYIESESPDVACCRDSNTGVIDPNSPLASVPVALRGTIIPYRAFYGLERGNVKRPSLNAVVQWRANDRLDFVLEGGYIGAREQRQIDRLFIQAREYGSTLSNIVVGQDGRTAQQVTINNPNGVPAGVDSIYNTFRSNLYTTNFEAHWRGDRAQINASAQYNWSNDGYYFVEQILRFRNQTSATVNFNSDQVPGGAPSISFGNTDLSNIANYGVDRFQDNKGQSTNKEFAGQVDLTLQLSDASLLRSLQTGFRYSTRNSDRSYGYRDGLPRVAGALAPLSAFPGGGQASLVSPQIDGVTSPQWFQIPGAVLLDNIEAIRTYIQQTDPGNAARFASEFPSQDRGQTFKTNENTFAAYAQINYAFKLGFPIDGVAGVRYTNTYGSVNSFDYRPGDASNGFQDIVQAATGRGNYTDILPSINAIVHFTPKVQLRLAYTQNVQRPGFYDLRPFAFVETRATPPIVFAGNPDLKAQRGTNWDASLEYYFGRAGSITLAGYIKTASGYLYYSREEEADLSRFGLPGQSGFVEQQRNAGKGTFKGIEASAQSFFDFLPGFWRNFGASANFTYLAKARVEYPYPEDFPGAFDFPGTSKYTVNAALYYDTPTFSTRIAYNYRSSYRLGIFVDNPEYSPYNGNTSRLDAAVNFTPVKFMTLSLEGTNLLGDDNRRYFGQQNLLPLGVRFQARTLQASARFRF</sequence>